<dbReference type="InterPro" id="IPR037593">
    <property type="entry name" value="MIOS/Sea4"/>
</dbReference>
<reference evidence="3 4" key="1">
    <citation type="submission" date="2014-02" db="EMBL/GenBank/DDBJ databases">
        <title>The genome sequence of Colletotrichum simmondsii CBS122122.</title>
        <authorList>
            <person name="Baroncelli R."/>
            <person name="Thon M.R."/>
        </authorList>
    </citation>
    <scope>NUCLEOTIDE SEQUENCE [LARGE SCALE GENOMIC DNA]</scope>
    <source>
        <strain evidence="3 4">CBS122122</strain>
    </source>
</reference>
<keyword evidence="4" id="KW-1185">Reference proteome</keyword>
<evidence type="ECO:0000256" key="1">
    <source>
        <dbReference type="SAM" id="MobiDB-lite"/>
    </source>
</evidence>
<comment type="caution">
    <text evidence="3">The sequence shown here is derived from an EMBL/GenBank/DDBJ whole genome shotgun (WGS) entry which is preliminary data.</text>
</comment>
<dbReference type="EMBL" id="JFBX01000385">
    <property type="protein sequence ID" value="KXH39764.1"/>
    <property type="molecule type" value="Genomic_DNA"/>
</dbReference>
<evidence type="ECO:0000259" key="2">
    <source>
        <dbReference type="Pfam" id="PF21719"/>
    </source>
</evidence>
<feature type="domain" description="MIOS-like alpha-solenoid" evidence="2">
    <location>
        <begin position="562"/>
        <end position="801"/>
    </location>
</feature>
<dbReference type="Proteomes" id="UP000070328">
    <property type="component" value="Unassembled WGS sequence"/>
</dbReference>
<dbReference type="SUPFAM" id="SSF53254">
    <property type="entry name" value="Phosphoglycerate mutase-like"/>
    <property type="match status" value="1"/>
</dbReference>
<dbReference type="InterPro" id="IPR013078">
    <property type="entry name" value="His_Pase_superF_clade-1"/>
</dbReference>
<dbReference type="AlphaFoldDB" id="A0A135SV22"/>
<dbReference type="GO" id="GO:0005737">
    <property type="term" value="C:cytoplasm"/>
    <property type="evidence" value="ECO:0007669"/>
    <property type="project" value="TreeGrafter"/>
</dbReference>
<dbReference type="Pfam" id="PF21719">
    <property type="entry name" value="MIOS_a-sol"/>
    <property type="match status" value="1"/>
</dbReference>
<feature type="region of interest" description="Disordered" evidence="1">
    <location>
        <begin position="1177"/>
        <end position="1199"/>
    </location>
</feature>
<dbReference type="OrthoDB" id="341486at2759"/>
<dbReference type="InterPro" id="IPR015943">
    <property type="entry name" value="WD40/YVTN_repeat-like_dom_sf"/>
</dbReference>
<dbReference type="FunFam" id="2.130.10.10:FF:001167">
    <property type="entry name" value="Uncharacterized protein"/>
    <property type="match status" value="1"/>
</dbReference>
<dbReference type="GO" id="GO:1904263">
    <property type="term" value="P:positive regulation of TORC1 signaling"/>
    <property type="evidence" value="ECO:0007669"/>
    <property type="project" value="TreeGrafter"/>
</dbReference>
<dbReference type="PANTHER" id="PTHR16453:SF9">
    <property type="entry name" value="GATOR COMPLEX PROTEIN MIOS"/>
    <property type="match status" value="1"/>
</dbReference>
<dbReference type="InterPro" id="IPR029033">
    <property type="entry name" value="His_PPase_superfam"/>
</dbReference>
<feature type="region of interest" description="Disordered" evidence="1">
    <location>
        <begin position="464"/>
        <end position="484"/>
    </location>
</feature>
<dbReference type="Gene3D" id="2.130.10.10">
    <property type="entry name" value="YVTN repeat-like/Quinoprotein amine dehydrogenase"/>
    <property type="match status" value="1"/>
</dbReference>
<protein>
    <submittedName>
        <fullName evidence="3">WD repeat domain-containing protein</fullName>
    </submittedName>
</protein>
<dbReference type="InterPro" id="IPR036322">
    <property type="entry name" value="WD40_repeat_dom_sf"/>
</dbReference>
<evidence type="ECO:0000313" key="3">
    <source>
        <dbReference type="EMBL" id="KXH39764.1"/>
    </source>
</evidence>
<dbReference type="SUPFAM" id="SSF50978">
    <property type="entry name" value="WD40 repeat-like"/>
    <property type="match status" value="1"/>
</dbReference>
<accession>A0A135SV22</accession>
<sequence>MDRPEPGLIKWSQIPGFDSFIHINLQHRVVQLYEPTGLAQRNRFDYTRLSKHDDFPTLTTYDWSPTVPGLLAVGTQTGVVNLLRMDDNSNAYIELNLKMTRTCQAVAFNTEGLLAVGLDRVRMDQCLHIWDVNRLSTMNTAAKGFPKDLHAFSDPAYRLEHSVSVSSVKFFEDNPKTLVVGIKAQGLHIHDLREPGAVVTFQTKCNNNLAIDYADQNYFASSALDQPGIMIWDRRATSRPVASPSYLGAVDEDDLPWGGALRLDRVVEMDDDSSLSESKHSIVRSLRYCRDRRGLLAVLSRSGQLKVLETNKEITHRDMALEGSPELLEVHKSHDMDVQYGDSGRKNDRIVSFDWVTLDSSVLQPRLLVLRANGTFEILEQPSYTSDYLYKLTPWQPPHRGLEEGGPYHEIMEFEPSQSSDMLGPLFVEKALSDIPIFGPDKADVHTIVDQTLQSQFSAADLNSRLTGNDTSSSSPIDKSKSTAEKMRALRTELKEKARKADANGAESSIMEESVSSLAQLSLSTEGPVSCRHMHESLLSLPLKAQDLSTEAQCLLDHVMLLRAKEKYLFDCNVNRVVVADDPWLRYMWDWISDAEDAAADGGMKLSPLDLSYMGVCTIWCDDLGRKPSSRLPEASPIPEMTLWEKCIGSICKKRRLPKYEGIHTKKPFHRQLCLDICEWGDTAAHEARGAATHDPSQDYPTTAHTMAAARALFKGNTQEAIGILKTASVTHPELLFVSLALQLIGKSNHHLNKEQLDFDEAVASKTDPYLRAISSLIATGDWFAIANQKSLPLSDRAYVAVRNFSDEQLTKWLNEQVSMAVSTGDIEGIVLTGITDRLVDIFAKYVEKFNDFQTATLVMSICAPRYIDDYRCLAWRNAYRTYLQRHKAFLQRTKFEVESTKKSKRGGRPTIKPPSRQIALRCVYCDAETTLAGQGGVGSGPPPGAPDSLLSKRLHSDNGLGVFQFRSNWLVDPATGSYTASIPSPTGIPADPELTAHGVDQAKELGAHLLTVEPPIDAVYSSPYYRCLQTITPFVTLNQENLNRLREKDVGAKADAVTIRPEHGLCEWYGAAPFEHPTPASTDVLKPMFPHIDDTYQSRVYPARNGETIAQLHDRVAAGVQAIIEQCDAQGHHAVVLCSHAASIIALGRVLTGEMPESIDAEDFRAFTCGLSMYRRKSPSSSAKTPGTHGPIADTKSWRNGRGVAGGWICELNSDCSFLSGGEERGWRFSGDESFSTAENSSQADAGVALGVVVEGKVKPDKVSPHRAAGHHRL</sequence>
<dbReference type="PANTHER" id="PTHR16453">
    <property type="entry name" value="WD40 DOMAIN-CONTAINING PROTEIN MIO FAMILY MEMBER"/>
    <property type="match status" value="1"/>
</dbReference>
<gene>
    <name evidence="3" type="ORF">CSIM01_07784</name>
</gene>
<dbReference type="Gene3D" id="3.40.50.1240">
    <property type="entry name" value="Phosphoglycerate mutase-like"/>
    <property type="match status" value="1"/>
</dbReference>
<dbReference type="Pfam" id="PF00300">
    <property type="entry name" value="His_Phos_1"/>
    <property type="match status" value="1"/>
</dbReference>
<dbReference type="InterPro" id="IPR049092">
    <property type="entry name" value="MIOS_a-sol"/>
</dbReference>
<proteinExistence type="predicted"/>
<dbReference type="CDD" id="cd07067">
    <property type="entry name" value="HP_PGM_like"/>
    <property type="match status" value="1"/>
</dbReference>
<organism evidence="3 4">
    <name type="scientific">Colletotrichum simmondsii</name>
    <dbReference type="NCBI Taxonomy" id="703756"/>
    <lineage>
        <taxon>Eukaryota</taxon>
        <taxon>Fungi</taxon>
        <taxon>Dikarya</taxon>
        <taxon>Ascomycota</taxon>
        <taxon>Pezizomycotina</taxon>
        <taxon>Sordariomycetes</taxon>
        <taxon>Hypocreomycetidae</taxon>
        <taxon>Glomerellales</taxon>
        <taxon>Glomerellaceae</taxon>
        <taxon>Colletotrichum</taxon>
        <taxon>Colletotrichum acutatum species complex</taxon>
    </lineage>
</organism>
<evidence type="ECO:0000313" key="4">
    <source>
        <dbReference type="Proteomes" id="UP000070328"/>
    </source>
</evidence>
<name>A0A135SV22_9PEZI</name>